<dbReference type="PANTHER" id="PTHR10587:SF137">
    <property type="entry name" value="4-DEOXY-4-FORMAMIDO-L-ARABINOSE-PHOSPHOUNDECAPRENOL DEFORMYLASE ARND-RELATED"/>
    <property type="match status" value="1"/>
</dbReference>
<name>Q10XR2_TRIEI</name>
<dbReference type="AlphaFoldDB" id="Q10XR2"/>
<dbReference type="HOGENOM" id="CLU_021264_0_0_3"/>
<gene>
    <name evidence="2" type="ordered locus">Tery_3931</name>
</gene>
<dbReference type="OrthoDB" id="9806342at2"/>
<evidence type="ECO:0000313" key="2">
    <source>
        <dbReference type="EMBL" id="ABG52962.1"/>
    </source>
</evidence>
<dbReference type="Gene3D" id="3.20.20.370">
    <property type="entry name" value="Glycoside hydrolase/deacetylase"/>
    <property type="match status" value="1"/>
</dbReference>
<proteinExistence type="predicted"/>
<dbReference type="PROSITE" id="PS51677">
    <property type="entry name" value="NODB"/>
    <property type="match status" value="1"/>
</dbReference>
<organism evidence="2">
    <name type="scientific">Trichodesmium erythraeum (strain IMS101)</name>
    <dbReference type="NCBI Taxonomy" id="203124"/>
    <lineage>
        <taxon>Bacteria</taxon>
        <taxon>Bacillati</taxon>
        <taxon>Cyanobacteriota</taxon>
        <taxon>Cyanophyceae</taxon>
        <taxon>Oscillatoriophycideae</taxon>
        <taxon>Oscillatoriales</taxon>
        <taxon>Microcoleaceae</taxon>
        <taxon>Trichodesmium</taxon>
    </lineage>
</organism>
<dbReference type="KEGG" id="ter:Tery_3931"/>
<accession>Q10XR2</accession>
<dbReference type="InterPro" id="IPR050248">
    <property type="entry name" value="Polysacc_deacetylase_ArnD"/>
</dbReference>
<dbReference type="InterPro" id="IPR002509">
    <property type="entry name" value="NODB_dom"/>
</dbReference>
<dbReference type="Pfam" id="PF01522">
    <property type="entry name" value="Polysacc_deac_1"/>
    <property type="match status" value="1"/>
</dbReference>
<dbReference type="GO" id="GO:0005975">
    <property type="term" value="P:carbohydrate metabolic process"/>
    <property type="evidence" value="ECO:0007669"/>
    <property type="project" value="InterPro"/>
</dbReference>
<dbReference type="EMBL" id="CP000393">
    <property type="protein sequence ID" value="ABG52962.1"/>
    <property type="molecule type" value="Genomic_DNA"/>
</dbReference>
<reference evidence="2" key="1">
    <citation type="submission" date="2006-06" db="EMBL/GenBank/DDBJ databases">
        <title>Complete sequence of Trichodesmium erythraeum IMS101.</title>
        <authorList>
            <consortium name="US DOE Joint Genome Institute"/>
            <person name="Copeland A."/>
            <person name="Lucas S."/>
            <person name="Lapidus A."/>
            <person name="Barry K."/>
            <person name="Detter J.C."/>
            <person name="Glavina del Rio T."/>
            <person name="Hammon N."/>
            <person name="Israni S."/>
            <person name="Dalin E."/>
            <person name="Tice H."/>
            <person name="Pitluck S."/>
            <person name="Kiss H."/>
            <person name="Munk A.C."/>
            <person name="Brettin T."/>
            <person name="Bruce D."/>
            <person name="Han C."/>
            <person name="Tapia R."/>
            <person name="Gilna P."/>
            <person name="Schmutz J."/>
            <person name="Larimer F."/>
            <person name="Land M."/>
            <person name="Hauser L."/>
            <person name="Kyrpides N."/>
            <person name="Kim E."/>
            <person name="Richardson P."/>
        </authorList>
    </citation>
    <scope>NUCLEOTIDE SEQUENCE [LARGE SCALE GENOMIC DNA]</scope>
    <source>
        <strain evidence="2">IMS101</strain>
    </source>
</reference>
<protein>
    <submittedName>
        <fullName evidence="2">Polysaccharide deacetylase</fullName>
    </submittedName>
</protein>
<feature type="domain" description="NodB homology" evidence="1">
    <location>
        <begin position="30"/>
        <end position="213"/>
    </location>
</feature>
<dbReference type="CDD" id="cd10917">
    <property type="entry name" value="CE4_NodB_like_6s_7s"/>
    <property type="match status" value="1"/>
</dbReference>
<dbReference type="RefSeq" id="WP_011613292.1">
    <property type="nucleotide sequence ID" value="NC_008312.1"/>
</dbReference>
<dbReference type="STRING" id="203124.Tery_3931"/>
<evidence type="ECO:0000259" key="1">
    <source>
        <dbReference type="PROSITE" id="PS51677"/>
    </source>
</evidence>
<dbReference type="SUPFAM" id="SSF88713">
    <property type="entry name" value="Glycoside hydrolase/deacetylase"/>
    <property type="match status" value="1"/>
</dbReference>
<dbReference type="eggNOG" id="COG0726">
    <property type="taxonomic scope" value="Bacteria"/>
</dbReference>
<dbReference type="GO" id="GO:0016810">
    <property type="term" value="F:hydrolase activity, acting on carbon-nitrogen (but not peptide) bonds"/>
    <property type="evidence" value="ECO:0007669"/>
    <property type="project" value="InterPro"/>
</dbReference>
<dbReference type="InterPro" id="IPR011330">
    <property type="entry name" value="Glyco_hydro/deAcase_b/a-brl"/>
</dbReference>
<dbReference type="PANTHER" id="PTHR10587">
    <property type="entry name" value="GLYCOSYL TRANSFERASE-RELATED"/>
    <property type="match status" value="1"/>
</dbReference>
<sequence length="224" mass="25418">MALAPLLPILHPILKSAFPNCLWQGNTKNSEIALSFDDGPHPEYTPQLLEVLDKYQIKASFFLLGVFVDRYPEITKIIYEKGHWIGLHGYEHISFPKLTALQLKSSLEKTQFAIYKACGLATKLISDVRPPYGVVIPQNLKLLEEWKYRTVMWTVVPVDWVRPGISVVVNRVVKQTFNGSIIVLHDGNNGGQDVTKTAAEIIPILLEKNYQFITIDKMWSLNSK</sequence>